<dbReference type="AlphaFoldDB" id="A0A4S4KSC6"/>
<dbReference type="Gene3D" id="3.40.50.10190">
    <property type="entry name" value="BRCT domain"/>
    <property type="match status" value="1"/>
</dbReference>
<comment type="caution">
    <text evidence="4">The sequence shown here is derived from an EMBL/GenBank/DDBJ whole genome shotgun (WGS) entry which is preliminary data.</text>
</comment>
<evidence type="ECO:0000313" key="4">
    <source>
        <dbReference type="EMBL" id="THH00898.1"/>
    </source>
</evidence>
<keyword evidence="5" id="KW-1185">Reference proteome</keyword>
<dbReference type="GO" id="GO:0010571">
    <property type="term" value="P:positive regulation of nuclear cell cycle DNA replication"/>
    <property type="evidence" value="ECO:0007669"/>
    <property type="project" value="TreeGrafter"/>
</dbReference>
<feature type="region of interest" description="Disordered" evidence="2">
    <location>
        <begin position="431"/>
        <end position="453"/>
    </location>
</feature>
<dbReference type="GO" id="GO:0043539">
    <property type="term" value="F:protein serine/threonine kinase activator activity"/>
    <property type="evidence" value="ECO:0007669"/>
    <property type="project" value="TreeGrafter"/>
</dbReference>
<proteinExistence type="predicted"/>
<feature type="compositionally biased region" description="Polar residues" evidence="2">
    <location>
        <begin position="1"/>
        <end position="13"/>
    </location>
</feature>
<dbReference type="InterPro" id="IPR051590">
    <property type="entry name" value="Replication_Regulatory_Kinase"/>
</dbReference>
<evidence type="ECO:0000259" key="3">
    <source>
        <dbReference type="PROSITE" id="PS51265"/>
    </source>
</evidence>
<keyword evidence="1" id="KW-0862">Zinc</keyword>
<feature type="domain" description="DBF4-type" evidence="3">
    <location>
        <begin position="394"/>
        <end position="425"/>
    </location>
</feature>
<dbReference type="InterPro" id="IPR006572">
    <property type="entry name" value="Znf_DBF"/>
</dbReference>
<dbReference type="GO" id="GO:0003676">
    <property type="term" value="F:nucleic acid binding"/>
    <property type="evidence" value="ECO:0007669"/>
    <property type="project" value="InterPro"/>
</dbReference>
<accession>A0A4S4KSC6</accession>
<feature type="compositionally biased region" description="Basic and acidic residues" evidence="2">
    <location>
        <begin position="51"/>
        <end position="70"/>
    </location>
</feature>
<organism evidence="4 5">
    <name type="scientific">Hermanssonia centrifuga</name>
    <dbReference type="NCBI Taxonomy" id="98765"/>
    <lineage>
        <taxon>Eukaryota</taxon>
        <taxon>Fungi</taxon>
        <taxon>Dikarya</taxon>
        <taxon>Basidiomycota</taxon>
        <taxon>Agaricomycotina</taxon>
        <taxon>Agaricomycetes</taxon>
        <taxon>Polyporales</taxon>
        <taxon>Meruliaceae</taxon>
        <taxon>Hermanssonia</taxon>
    </lineage>
</organism>
<dbReference type="PROSITE" id="PS51265">
    <property type="entry name" value="ZF_DBF4"/>
    <property type="match status" value="1"/>
</dbReference>
<dbReference type="GO" id="GO:0008270">
    <property type="term" value="F:zinc ion binding"/>
    <property type="evidence" value="ECO:0007669"/>
    <property type="project" value="UniProtKB-KW"/>
</dbReference>
<dbReference type="Proteomes" id="UP000309038">
    <property type="component" value="Unassembled WGS sequence"/>
</dbReference>
<keyword evidence="1" id="KW-0479">Metal-binding</keyword>
<dbReference type="PANTHER" id="PTHR15375:SF26">
    <property type="entry name" value="PROTEIN CHIFFON"/>
    <property type="match status" value="1"/>
</dbReference>
<feature type="region of interest" description="Disordered" evidence="2">
    <location>
        <begin position="1"/>
        <end position="70"/>
    </location>
</feature>
<dbReference type="InterPro" id="IPR013939">
    <property type="entry name" value="Regulatory_Dfp1/Him1"/>
</dbReference>
<dbReference type="EMBL" id="SGPJ01000037">
    <property type="protein sequence ID" value="THH00898.1"/>
    <property type="molecule type" value="Genomic_DNA"/>
</dbReference>
<dbReference type="InterPro" id="IPR036420">
    <property type="entry name" value="BRCT_dom_sf"/>
</dbReference>
<dbReference type="GO" id="GO:1901987">
    <property type="term" value="P:regulation of cell cycle phase transition"/>
    <property type="evidence" value="ECO:0007669"/>
    <property type="project" value="TreeGrafter"/>
</dbReference>
<reference evidence="4 5" key="1">
    <citation type="submission" date="2019-02" db="EMBL/GenBank/DDBJ databases">
        <title>Genome sequencing of the rare red list fungi Phlebia centrifuga.</title>
        <authorList>
            <person name="Buettner E."/>
            <person name="Kellner H."/>
        </authorList>
    </citation>
    <scope>NUCLEOTIDE SEQUENCE [LARGE SCALE GENOMIC DNA]</scope>
    <source>
        <strain evidence="4 5">DSM 108282</strain>
    </source>
</reference>
<dbReference type="PANTHER" id="PTHR15375">
    <property type="entry name" value="ACTIVATOR OF S-PHASE KINASE-RELATED"/>
    <property type="match status" value="1"/>
</dbReference>
<evidence type="ECO:0000256" key="1">
    <source>
        <dbReference type="PROSITE-ProRule" id="PRU00600"/>
    </source>
</evidence>
<sequence>MQQIATPAPSWQTMRKVPPSKRARSPEPGGDAQGCSAKRPKAIAEPVAASTRDEQKRAEKDKKRVERDNEFREKYSKAFPLWVFYFDLDTLVPAMKDKLGRRVTQMGSHVEDFFSKEVTHFITAEADEKPANKENVLKARSTQNTAGPSLASPIKFKGRAVNEGPAGLIQKALALDMKIWSAEKLITQSANPSTASLTNLLRAERLNGTTERDPTQKRHDYVYFQKNSFFVLVEDMRQELATVIALEARGPFVEYDEKEEKRREKIDRADHDREVERERRMARLRDYERRRKVEMQARGRTDLRRSVSMNNLRRRATFSGVGADGFYDMEAEYGGGDIEAPESANASGYLASGTYVAASGNSVGITSTTGTTSTAGLSFRNLQLPSALKDKLQNQHIYGKRHHKYATDDANFANLDSVLSRVQRRTMEEMREERGSWGISRPSPLDDPEDEDAMSEFENYTTGVPADEIRWDEWVDVDGM</sequence>
<dbReference type="Pfam" id="PF08630">
    <property type="entry name" value="Dfp1_Him1_M"/>
    <property type="match status" value="1"/>
</dbReference>
<dbReference type="GO" id="GO:0031431">
    <property type="term" value="C:Dbf4-dependent protein kinase complex"/>
    <property type="evidence" value="ECO:0007669"/>
    <property type="project" value="TreeGrafter"/>
</dbReference>
<protein>
    <recommendedName>
        <fullName evidence="3">DBF4-type domain-containing protein</fullName>
    </recommendedName>
</protein>
<gene>
    <name evidence="4" type="ORF">EW026_g1699</name>
</gene>
<evidence type="ECO:0000256" key="2">
    <source>
        <dbReference type="SAM" id="MobiDB-lite"/>
    </source>
</evidence>
<name>A0A4S4KSC6_9APHY</name>
<evidence type="ECO:0000313" key="5">
    <source>
        <dbReference type="Proteomes" id="UP000309038"/>
    </source>
</evidence>
<keyword evidence="1" id="KW-0863">Zinc-finger</keyword>